<comment type="caution">
    <text evidence="1">The sequence shown here is derived from an EMBL/GenBank/DDBJ whole genome shotgun (WGS) entry which is preliminary data.</text>
</comment>
<accession>A0ABQ8N981</accession>
<evidence type="ECO:0000313" key="2">
    <source>
        <dbReference type="Proteomes" id="UP001059893"/>
    </source>
</evidence>
<name>A0ABQ8N981_PYRGI</name>
<sequence length="96" mass="11270">MNYVPVKKLLQQTTNDSLLLMHPLRQIKHMLASNHHCPRFKMMAYGDAKYPYRFCRNCLNDKFDQGRAAQELEQIGNDECPLFFMEVGDEQAHPKI</sequence>
<organism evidence="1 2">
    <name type="scientific">Pyricularia grisea</name>
    <name type="common">Crabgrass-specific blast fungus</name>
    <name type="synonym">Magnaporthe grisea</name>
    <dbReference type="NCBI Taxonomy" id="148305"/>
    <lineage>
        <taxon>Eukaryota</taxon>
        <taxon>Fungi</taxon>
        <taxon>Dikarya</taxon>
        <taxon>Ascomycota</taxon>
        <taxon>Pezizomycotina</taxon>
        <taxon>Sordariomycetes</taxon>
        <taxon>Sordariomycetidae</taxon>
        <taxon>Magnaporthales</taxon>
        <taxon>Pyriculariaceae</taxon>
        <taxon>Pyricularia</taxon>
    </lineage>
</organism>
<gene>
    <name evidence="1" type="ORF">MCOR33_009221</name>
</gene>
<keyword evidence="2" id="KW-1185">Reference proteome</keyword>
<proteinExistence type="predicted"/>
<evidence type="ECO:0000313" key="1">
    <source>
        <dbReference type="EMBL" id="KAI6293357.1"/>
    </source>
</evidence>
<dbReference type="EMBL" id="JABSND010000249">
    <property type="protein sequence ID" value="KAI6293357.1"/>
    <property type="molecule type" value="Genomic_DNA"/>
</dbReference>
<reference evidence="1" key="1">
    <citation type="submission" date="2021-01" db="EMBL/GenBank/DDBJ databases">
        <title>Deciphering the adaptive evolutionary patterns associated with biogeogrpahic diversity in the finger millet blast pathogen Magnaporthe oryzae in Eastern Africa.</title>
        <authorList>
            <person name="Onyema G."/>
            <person name="Shittu T.A."/>
            <person name="Dodsworth S."/>
            <person name="Devilliers S."/>
            <person name="Muthumeenakshi S."/>
            <person name="Sreenivasaprasad S."/>
        </authorList>
    </citation>
    <scope>NUCLEOTIDE SEQUENCE</scope>
    <source>
        <strain evidence="1">D15/s37</strain>
    </source>
</reference>
<dbReference type="Proteomes" id="UP001059893">
    <property type="component" value="Unassembled WGS sequence"/>
</dbReference>
<protein>
    <submittedName>
        <fullName evidence="1">Uncharacterized protein</fullName>
    </submittedName>
</protein>